<dbReference type="PANTHER" id="PTHR30590">
    <property type="entry name" value="INNER MEMBRANE PROTEIN"/>
    <property type="match status" value="1"/>
</dbReference>
<feature type="transmembrane region" description="Helical" evidence="1">
    <location>
        <begin position="338"/>
        <end position="359"/>
    </location>
</feature>
<dbReference type="Proteomes" id="UP000277766">
    <property type="component" value="Unassembled WGS sequence"/>
</dbReference>
<keyword evidence="1" id="KW-0472">Membrane</keyword>
<keyword evidence="1" id="KW-1133">Transmembrane helix</keyword>
<feature type="transmembrane region" description="Helical" evidence="1">
    <location>
        <begin position="76"/>
        <end position="93"/>
    </location>
</feature>
<feature type="transmembrane region" description="Helical" evidence="1">
    <location>
        <begin position="149"/>
        <end position="168"/>
    </location>
</feature>
<gene>
    <name evidence="3" type="ORF">EJ104_02120</name>
</gene>
<dbReference type="InterPro" id="IPR052529">
    <property type="entry name" value="Bact_Transport_Assoc"/>
</dbReference>
<organism evidence="3 4">
    <name type="scientific">Deinococcus radiophilus</name>
    <dbReference type="NCBI Taxonomy" id="32062"/>
    <lineage>
        <taxon>Bacteria</taxon>
        <taxon>Thermotogati</taxon>
        <taxon>Deinococcota</taxon>
        <taxon>Deinococci</taxon>
        <taxon>Deinococcales</taxon>
        <taxon>Deinococcaceae</taxon>
        <taxon>Deinococcus</taxon>
    </lineage>
</organism>
<feature type="transmembrane region" description="Helical" evidence="1">
    <location>
        <begin position="313"/>
        <end position="332"/>
    </location>
</feature>
<reference evidence="3 4" key="1">
    <citation type="submission" date="2018-12" db="EMBL/GenBank/DDBJ databases">
        <title>Deinococcus radiophilus ATCC 27603 genome sequencing and assembly.</title>
        <authorList>
            <person name="Maclea K.S."/>
            <person name="Maynard C.R."/>
        </authorList>
    </citation>
    <scope>NUCLEOTIDE SEQUENCE [LARGE SCALE GENOMIC DNA]</scope>
    <source>
        <strain evidence="3 4">ATCC 27603</strain>
    </source>
</reference>
<proteinExistence type="predicted"/>
<feature type="transmembrane region" description="Helical" evidence="1">
    <location>
        <begin position="37"/>
        <end position="56"/>
    </location>
</feature>
<feature type="transmembrane region" description="Helical" evidence="1">
    <location>
        <begin position="124"/>
        <end position="142"/>
    </location>
</feature>
<keyword evidence="4" id="KW-1185">Reference proteome</keyword>
<dbReference type="RefSeq" id="WP_126351103.1">
    <property type="nucleotide sequence ID" value="NZ_CP086380.1"/>
</dbReference>
<evidence type="ECO:0000313" key="3">
    <source>
        <dbReference type="EMBL" id="RTR30322.1"/>
    </source>
</evidence>
<name>A0A3S0KGF0_9DEIO</name>
<dbReference type="EMBL" id="RXPE01000002">
    <property type="protein sequence ID" value="RTR30322.1"/>
    <property type="molecule type" value="Genomic_DNA"/>
</dbReference>
<evidence type="ECO:0000313" key="4">
    <source>
        <dbReference type="Proteomes" id="UP000277766"/>
    </source>
</evidence>
<feature type="transmembrane region" description="Helical" evidence="1">
    <location>
        <begin position="242"/>
        <end position="260"/>
    </location>
</feature>
<evidence type="ECO:0000256" key="1">
    <source>
        <dbReference type="SAM" id="Phobius"/>
    </source>
</evidence>
<keyword evidence="1" id="KW-0812">Transmembrane</keyword>
<dbReference type="Pfam" id="PF04235">
    <property type="entry name" value="DUF418"/>
    <property type="match status" value="1"/>
</dbReference>
<accession>A0A3S0KGF0</accession>
<feature type="transmembrane region" description="Helical" evidence="1">
    <location>
        <begin position="203"/>
        <end position="222"/>
    </location>
</feature>
<feature type="transmembrane region" description="Helical" evidence="1">
    <location>
        <begin position="100"/>
        <end position="118"/>
    </location>
</feature>
<dbReference type="OrthoDB" id="9807744at2"/>
<comment type="caution">
    <text evidence="3">The sequence shown here is derived from an EMBL/GenBank/DDBJ whole genome shotgun (WGS) entry which is preliminary data.</text>
</comment>
<dbReference type="InterPro" id="IPR007349">
    <property type="entry name" value="DUF418"/>
</dbReference>
<protein>
    <submittedName>
        <fullName evidence="3">DUF418 domain-containing protein</fullName>
    </submittedName>
</protein>
<feature type="transmembrane region" description="Helical" evidence="1">
    <location>
        <begin position="280"/>
        <end position="301"/>
    </location>
</feature>
<evidence type="ECO:0000259" key="2">
    <source>
        <dbReference type="Pfam" id="PF04235"/>
    </source>
</evidence>
<feature type="domain" description="DUF418" evidence="2">
    <location>
        <begin position="223"/>
        <end position="382"/>
    </location>
</feature>
<dbReference type="PANTHER" id="PTHR30590:SF2">
    <property type="entry name" value="INNER MEMBRANE PROTEIN"/>
    <property type="match status" value="1"/>
</dbReference>
<dbReference type="AlphaFoldDB" id="A0A3S0KGF0"/>
<sequence>MTQPAPDTVLPPDAAPSVHAPVAAQDRALLPDALRGFALLGIALINVQDFAGFRMWEQQGLDRAVQVMTDVLFNGKSITLFAMLFGWGAAGLWERHGAALYIRRHLLLLVIGLLHFALLWHGDIIAGYAVGAFIFMLLLRFRATALLRWAWGLYLLGVLNYVAGYGMFSTTPGSRQLFSETFAPGQSYASMLQARLAEVPEQVLSGVWLASITLPLFAFGGWAYRSGLLTRPAEHLPLLRRLLGWGLGLGIPLSLGLAYLNTVDTEQAGLLSEGMRLVSGLPMAFGYVGLFGLAVVQRPGLPALQALSNSGRLALTHYISQSIVLTSIFYPYTFDLRGHVGAAAAVGTALVLALAQIALSRLYLARYGRGPLESLLRWAVYGRR</sequence>